<feature type="transmembrane region" description="Helical" evidence="1">
    <location>
        <begin position="182"/>
        <end position="212"/>
    </location>
</feature>
<keyword evidence="1" id="KW-1133">Transmembrane helix</keyword>
<evidence type="ECO:0000256" key="1">
    <source>
        <dbReference type="SAM" id="Phobius"/>
    </source>
</evidence>
<keyword evidence="1" id="KW-0812">Transmembrane</keyword>
<feature type="transmembrane region" description="Helical" evidence="1">
    <location>
        <begin position="271"/>
        <end position="291"/>
    </location>
</feature>
<gene>
    <name evidence="2" type="ORF">ACFSW8_01665</name>
</gene>
<dbReference type="PANTHER" id="PTHR35337">
    <property type="entry name" value="SLR1478 PROTEIN"/>
    <property type="match status" value="1"/>
</dbReference>
<keyword evidence="3" id="KW-1185">Reference proteome</keyword>
<reference evidence="3" key="1">
    <citation type="journal article" date="2019" name="Int. J. Syst. Evol. Microbiol.">
        <title>The Global Catalogue of Microorganisms (GCM) 10K type strain sequencing project: providing services to taxonomists for standard genome sequencing and annotation.</title>
        <authorList>
            <consortium name="The Broad Institute Genomics Platform"/>
            <consortium name="The Broad Institute Genome Sequencing Center for Infectious Disease"/>
            <person name="Wu L."/>
            <person name="Ma J."/>
        </authorList>
    </citation>
    <scope>NUCLEOTIDE SEQUENCE [LARGE SCALE GENOMIC DNA]</scope>
    <source>
        <strain evidence="3">CCUG 57942</strain>
    </source>
</reference>
<evidence type="ECO:0000313" key="3">
    <source>
        <dbReference type="Proteomes" id="UP001597389"/>
    </source>
</evidence>
<organism evidence="2 3">
    <name type="scientific">Rubritalea tangerina</name>
    <dbReference type="NCBI Taxonomy" id="430798"/>
    <lineage>
        <taxon>Bacteria</taxon>
        <taxon>Pseudomonadati</taxon>
        <taxon>Verrucomicrobiota</taxon>
        <taxon>Verrucomicrobiia</taxon>
        <taxon>Verrucomicrobiales</taxon>
        <taxon>Rubritaleaceae</taxon>
        <taxon>Rubritalea</taxon>
    </lineage>
</organism>
<feature type="transmembrane region" description="Helical" evidence="1">
    <location>
        <begin position="105"/>
        <end position="124"/>
    </location>
</feature>
<dbReference type="InterPro" id="IPR002798">
    <property type="entry name" value="SpoIIM-like"/>
</dbReference>
<dbReference type="PANTHER" id="PTHR35337:SF1">
    <property type="entry name" value="SLR1478 PROTEIN"/>
    <property type="match status" value="1"/>
</dbReference>
<dbReference type="EMBL" id="JBHUJB010000009">
    <property type="protein sequence ID" value="MFD2157600.1"/>
    <property type="molecule type" value="Genomic_DNA"/>
</dbReference>
<feature type="transmembrane region" description="Helical" evidence="1">
    <location>
        <begin position="297"/>
        <end position="316"/>
    </location>
</feature>
<dbReference type="Proteomes" id="UP001597389">
    <property type="component" value="Unassembled WGS sequence"/>
</dbReference>
<dbReference type="RefSeq" id="WP_377089965.1">
    <property type="nucleotide sequence ID" value="NZ_JBHSJL010000014.1"/>
</dbReference>
<comment type="caution">
    <text evidence="2">The sequence shown here is derived from an EMBL/GenBank/DDBJ whole genome shotgun (WGS) entry which is preliminary data.</text>
</comment>
<protein>
    <submittedName>
        <fullName evidence="2">Stage II sporulation protein M</fullName>
    </submittedName>
</protein>
<dbReference type="Pfam" id="PF01944">
    <property type="entry name" value="SpoIIM"/>
    <property type="match status" value="1"/>
</dbReference>
<accession>A0ABW4Z771</accession>
<name>A0ABW4Z771_9BACT</name>
<proteinExistence type="predicted"/>
<keyword evidence="1" id="KW-0472">Membrane</keyword>
<sequence>MNAKEFESKKAEKWSDYDHKIQLLEKGKADQVEQIELIPKQYRERCVELSTARHRMYGEQVCEFLNQQVIRGHKVLARSSTSFVQAVFLFLLRDFPKAVRGEWKLFVLCWVFFLVPLIGMWVSVSYDLEWVRSILGSQGMAELDATWSKDSDAVSDFRDETGANFLMFGHYIHNNIGIDFQIIAGGAIAGVGSLFILLMNGLAIGGAMAYVIEYCDAEKFFCFVSGHSSYELTGMVIAGMAGMRIGLGIISPGRMTRAKALLESGKRGLPLVYGAFVLTFVAACVEGFWSAENFAPVIKYTVGILGWVALAIYFIFVGRGHGEA</sequence>
<evidence type="ECO:0000313" key="2">
    <source>
        <dbReference type="EMBL" id="MFD2157600.1"/>
    </source>
</evidence>